<dbReference type="RefSeq" id="WP_377470893.1">
    <property type="nucleotide sequence ID" value="NZ_JBHLWN010000056.1"/>
</dbReference>
<proteinExistence type="predicted"/>
<comment type="caution">
    <text evidence="1">The sequence shown here is derived from an EMBL/GenBank/DDBJ whole genome shotgun (WGS) entry which is preliminary data.</text>
</comment>
<dbReference type="Proteomes" id="UP001589776">
    <property type="component" value="Unassembled WGS sequence"/>
</dbReference>
<dbReference type="EMBL" id="JBHLWN010000056">
    <property type="protein sequence ID" value="MFC0213579.1"/>
    <property type="molecule type" value="Genomic_DNA"/>
</dbReference>
<dbReference type="InterPro" id="IPR011008">
    <property type="entry name" value="Dimeric_a/b-barrel"/>
</dbReference>
<evidence type="ECO:0000313" key="2">
    <source>
        <dbReference type="Proteomes" id="UP001589776"/>
    </source>
</evidence>
<evidence type="ECO:0008006" key="3">
    <source>
        <dbReference type="Google" id="ProtNLM"/>
    </source>
</evidence>
<accession>A0ABV6DLR2</accession>
<evidence type="ECO:0000313" key="1">
    <source>
        <dbReference type="EMBL" id="MFC0213579.1"/>
    </source>
</evidence>
<name>A0ABV6DLR2_9BACL</name>
<dbReference type="SUPFAM" id="SSF54909">
    <property type="entry name" value="Dimeric alpha+beta barrel"/>
    <property type="match status" value="1"/>
</dbReference>
<gene>
    <name evidence="1" type="ORF">ACFFK0_14130</name>
</gene>
<sequence>MRMKKLALEFVVSKLKAGVERPVFELALRQSQRALENLEGMQGRTVLYVPETEQWIDLVEWAGLAEAQRAAEQFATLGDAMALMEMLDMSTVEMKHFDEVPGGVVELLHDAESGACVELVMYKLKPEADLGTFVSAGRQLEEAMRLSPAFVSRSVFRSLDEGLWLEIMQYRDKAGAEQLYGDLQQSSAMAECHRMIDESSVRMFMAEPMGRLLDGAKAGR</sequence>
<keyword evidence="2" id="KW-1185">Reference proteome</keyword>
<reference evidence="1 2" key="1">
    <citation type="submission" date="2024-09" db="EMBL/GenBank/DDBJ databases">
        <authorList>
            <person name="Sun Q."/>
            <person name="Mori K."/>
        </authorList>
    </citation>
    <scope>NUCLEOTIDE SEQUENCE [LARGE SCALE GENOMIC DNA]</scope>
    <source>
        <strain evidence="1 2">CCM 7759</strain>
    </source>
</reference>
<protein>
    <recommendedName>
        <fullName evidence="3">ABM domain-containing protein</fullName>
    </recommendedName>
</protein>
<organism evidence="1 2">
    <name type="scientific">Paenibacillus chartarius</name>
    <dbReference type="NCBI Taxonomy" id="747481"/>
    <lineage>
        <taxon>Bacteria</taxon>
        <taxon>Bacillati</taxon>
        <taxon>Bacillota</taxon>
        <taxon>Bacilli</taxon>
        <taxon>Bacillales</taxon>
        <taxon>Paenibacillaceae</taxon>
        <taxon>Paenibacillus</taxon>
    </lineage>
</organism>